<feature type="compositionally biased region" description="Basic and acidic residues" evidence="6">
    <location>
        <begin position="612"/>
        <end position="628"/>
    </location>
</feature>
<dbReference type="PANTHER" id="PTHR47221">
    <property type="entry name" value="FIBRINOGEN ALPHA CHAIN"/>
    <property type="match status" value="1"/>
</dbReference>
<dbReference type="SUPFAM" id="SSF56496">
    <property type="entry name" value="Fibrinogen C-terminal domain-like"/>
    <property type="match status" value="1"/>
</dbReference>
<keyword evidence="3" id="KW-1015">Disulfide bond</keyword>
<protein>
    <recommendedName>
        <fullName evidence="7">Fibrinogen C-terminal domain-containing protein</fullName>
    </recommendedName>
</protein>
<dbReference type="CDD" id="cd00087">
    <property type="entry name" value="FReD"/>
    <property type="match status" value="1"/>
</dbReference>
<feature type="region of interest" description="Disordered" evidence="6">
    <location>
        <begin position="299"/>
        <end position="650"/>
    </location>
</feature>
<comment type="subcellular location">
    <subcellularLocation>
        <location evidence="1">Secreted</location>
    </subcellularLocation>
</comment>
<sequence length="883" mass="103073">MRRTNEAEDAARNLKEYFNRKSDEYSIKIQSLEITLMKLQNQVLMEKIEKQNHTSTITRLENHILKLENELLKINQSYYTLKSENEAMDRRQRKYLELGHTGAKEQESKHYEIISKQQEKIAQLKEILNNQTSAIDKIRLRADYLEDQNRMLYQMVMNQTTLMSQIMSRVQSLTEENIKQREEARQLKEKMNEKLIKSSILHRNQKIKIDQESNQLLNNLNILTADNQELKIKSSVQLPLKPVINYRWCGKKAVNCLSEITASVICSPLSSFQWAQCDTMYFNIKEDPPVPNANVEITQKQEDYENAEKDTYSTPEGVHAQAGEQHLPSEQTQHVNEKNMEKLNKDLSDEKQQKPTGSDEKSSETQQAPDLPDPKDIGEEQVVSKIAQTGEQIKDQSGQEHADHRPILPTEQGQSEQTKNQEAVIEQTINKQTPGEVTAEQDQTNSQEQDQAKQLQDENFRNRQALTTQNDQVPRKTETQPVEQNREKQIQNLHSNDQNGQNINTEHRNNQIREQQLTSEQNQESTQKHSEQEKQVNIQQEAEQTAQDKTGQKENEDKSQQQTKEDEEQKQPKQDHIIQEQNNKEQSQNKQPNEQKIQQQNQMDNKLGKQASAEDKPSNKETQNDEKGQATQRKATTKVQRKPLLYSNLEQREPKDCYDHYINRGSRKNGAYKIRPMGQTALIEVFCDMKNGGWTIIQKRQDGTTNFYRDWKDYKEGFGGNVKMHCIYYRVYGEQWIGLDYLHHMTNQEYYTLRIDLTDWKKETKIADYDYFLVDDENEGYRLHIGEYSGDAGDGMGKHNLHKFSTKDVDNDKIVKEFGGSCAKRFSGAWWYYKCYMSNLNGKYYRGGKIPEKKFDGITWKPWTGPNYSMKIVVMKIRPNSAK</sequence>
<dbReference type="PROSITE" id="PS00514">
    <property type="entry name" value="FIBRINOGEN_C_1"/>
    <property type="match status" value="1"/>
</dbReference>
<evidence type="ECO:0000256" key="2">
    <source>
        <dbReference type="ARBA" id="ARBA00022525"/>
    </source>
</evidence>
<dbReference type="EMBL" id="JARBDR010000657">
    <property type="protein sequence ID" value="KAJ8308958.1"/>
    <property type="molecule type" value="Genomic_DNA"/>
</dbReference>
<feature type="compositionally biased region" description="Polar residues" evidence="6">
    <location>
        <begin position="535"/>
        <end position="549"/>
    </location>
</feature>
<feature type="compositionally biased region" description="Polar residues" evidence="6">
    <location>
        <begin position="490"/>
        <end position="504"/>
    </location>
</feature>
<evidence type="ECO:0000313" key="9">
    <source>
        <dbReference type="Proteomes" id="UP001217089"/>
    </source>
</evidence>
<evidence type="ECO:0000256" key="6">
    <source>
        <dbReference type="SAM" id="MobiDB-lite"/>
    </source>
</evidence>
<feature type="compositionally biased region" description="Polar residues" evidence="6">
    <location>
        <begin position="462"/>
        <end position="472"/>
    </location>
</feature>
<evidence type="ECO:0000259" key="7">
    <source>
        <dbReference type="PROSITE" id="PS51406"/>
    </source>
</evidence>
<feature type="domain" description="Fibrinogen C-terminal" evidence="7">
    <location>
        <begin position="648"/>
        <end position="881"/>
    </location>
</feature>
<feature type="compositionally biased region" description="Basic and acidic residues" evidence="6">
    <location>
        <begin position="299"/>
        <end position="311"/>
    </location>
</feature>
<dbReference type="InterPro" id="IPR037579">
    <property type="entry name" value="FIB_ANG-like"/>
</dbReference>
<dbReference type="InterPro" id="IPR036056">
    <property type="entry name" value="Fibrinogen-like_C"/>
</dbReference>
<feature type="coiled-coil region" evidence="5">
    <location>
        <begin position="22"/>
        <end position="77"/>
    </location>
</feature>
<keyword evidence="5" id="KW-0175">Coiled coil</keyword>
<organism evidence="8 9">
    <name type="scientific">Tegillarca granosa</name>
    <name type="common">Malaysian cockle</name>
    <name type="synonym">Anadara granosa</name>
    <dbReference type="NCBI Taxonomy" id="220873"/>
    <lineage>
        <taxon>Eukaryota</taxon>
        <taxon>Metazoa</taxon>
        <taxon>Spiralia</taxon>
        <taxon>Lophotrochozoa</taxon>
        <taxon>Mollusca</taxon>
        <taxon>Bivalvia</taxon>
        <taxon>Autobranchia</taxon>
        <taxon>Pteriomorphia</taxon>
        <taxon>Arcoida</taxon>
        <taxon>Arcoidea</taxon>
        <taxon>Arcidae</taxon>
        <taxon>Tegillarca</taxon>
    </lineage>
</organism>
<accession>A0ABQ9EUT6</accession>
<feature type="compositionally biased region" description="Basic and acidic residues" evidence="6">
    <location>
        <begin position="335"/>
        <end position="363"/>
    </location>
</feature>
<evidence type="ECO:0000256" key="4">
    <source>
        <dbReference type="ARBA" id="ARBA00023180"/>
    </source>
</evidence>
<keyword evidence="4" id="KW-0325">Glycoprotein</keyword>
<dbReference type="InterPro" id="IPR002181">
    <property type="entry name" value="Fibrinogen_a/b/g_C_dom"/>
</dbReference>
<dbReference type="SMART" id="SM00186">
    <property type="entry name" value="FBG"/>
    <property type="match status" value="1"/>
</dbReference>
<evidence type="ECO:0000256" key="5">
    <source>
        <dbReference type="SAM" id="Coils"/>
    </source>
</evidence>
<dbReference type="Proteomes" id="UP001217089">
    <property type="component" value="Unassembled WGS sequence"/>
</dbReference>
<dbReference type="InterPro" id="IPR020837">
    <property type="entry name" value="Fibrinogen_CS"/>
</dbReference>
<feature type="coiled-coil region" evidence="5">
    <location>
        <begin position="114"/>
        <end position="233"/>
    </location>
</feature>
<dbReference type="PROSITE" id="PS51406">
    <property type="entry name" value="FIBRINOGEN_C_2"/>
    <property type="match status" value="1"/>
</dbReference>
<feature type="compositionally biased region" description="Basic and acidic residues" evidence="6">
    <location>
        <begin position="473"/>
        <end position="489"/>
    </location>
</feature>
<dbReference type="PANTHER" id="PTHR47221:SF5">
    <property type="entry name" value="FIBRINOGEN C-TERMINAL DOMAIN-CONTAINING PROTEIN"/>
    <property type="match status" value="1"/>
</dbReference>
<dbReference type="Pfam" id="PF00147">
    <property type="entry name" value="Fibrinogen_C"/>
    <property type="match status" value="1"/>
</dbReference>
<keyword evidence="9" id="KW-1185">Reference proteome</keyword>
<evidence type="ECO:0000256" key="1">
    <source>
        <dbReference type="ARBA" id="ARBA00004613"/>
    </source>
</evidence>
<evidence type="ECO:0000256" key="3">
    <source>
        <dbReference type="ARBA" id="ARBA00023157"/>
    </source>
</evidence>
<dbReference type="InterPro" id="IPR014716">
    <property type="entry name" value="Fibrinogen_a/b/g_C_1"/>
</dbReference>
<feature type="compositionally biased region" description="Low complexity" evidence="6">
    <location>
        <begin position="579"/>
        <end position="605"/>
    </location>
</feature>
<reference evidence="8 9" key="1">
    <citation type="submission" date="2022-12" db="EMBL/GenBank/DDBJ databases">
        <title>Chromosome-level genome of Tegillarca granosa.</title>
        <authorList>
            <person name="Kim J."/>
        </authorList>
    </citation>
    <scope>NUCLEOTIDE SEQUENCE [LARGE SCALE GENOMIC DNA]</scope>
    <source>
        <strain evidence="8">Teg-2019</strain>
        <tissue evidence="8">Adductor muscle</tissue>
    </source>
</reference>
<comment type="caution">
    <text evidence="8">The sequence shown here is derived from an EMBL/GenBank/DDBJ whole genome shotgun (WGS) entry which is preliminary data.</text>
</comment>
<feature type="compositionally biased region" description="Basic and acidic residues" evidence="6">
    <location>
        <begin position="550"/>
        <end position="578"/>
    </location>
</feature>
<feature type="compositionally biased region" description="Polar residues" evidence="6">
    <location>
        <begin position="411"/>
        <end position="454"/>
    </location>
</feature>
<gene>
    <name evidence="8" type="ORF">KUTeg_013832</name>
</gene>
<feature type="compositionally biased region" description="Basic and acidic residues" evidence="6">
    <location>
        <begin position="392"/>
        <end position="406"/>
    </location>
</feature>
<keyword evidence="2" id="KW-0964">Secreted</keyword>
<name>A0ABQ9EUT6_TEGGR</name>
<dbReference type="Gene3D" id="3.90.215.10">
    <property type="entry name" value="Gamma Fibrinogen, chain A, domain 1"/>
    <property type="match status" value="1"/>
</dbReference>
<evidence type="ECO:0000313" key="8">
    <source>
        <dbReference type="EMBL" id="KAJ8308958.1"/>
    </source>
</evidence>
<feature type="compositionally biased region" description="Polar residues" evidence="6">
    <location>
        <begin position="512"/>
        <end position="525"/>
    </location>
</feature>
<proteinExistence type="predicted"/>